<dbReference type="InterPro" id="IPR002654">
    <property type="entry name" value="Glyco_trans_25"/>
</dbReference>
<proteinExistence type="predicted"/>
<feature type="domain" description="Glycosyl transferase family 25" evidence="1">
    <location>
        <begin position="9"/>
        <end position="112"/>
    </location>
</feature>
<dbReference type="GO" id="GO:0016740">
    <property type="term" value="F:transferase activity"/>
    <property type="evidence" value="ECO:0007669"/>
    <property type="project" value="UniProtKB-KW"/>
</dbReference>
<dbReference type="RefSeq" id="WP_064023914.1">
    <property type="nucleotide sequence ID" value="NZ_LUUK01000004.1"/>
</dbReference>
<gene>
    <name evidence="2" type="ORF">A1355_16800</name>
</gene>
<comment type="caution">
    <text evidence="2">The sequence shown here is derived from an EMBL/GenBank/DDBJ whole genome shotgun (WGS) entry which is preliminary data.</text>
</comment>
<dbReference type="AlphaFoldDB" id="A0A177PGF6"/>
<accession>A0A177PGF6</accession>
<organism evidence="2 3">
    <name type="scientific">Methylomonas koyamae</name>
    <dbReference type="NCBI Taxonomy" id="702114"/>
    <lineage>
        <taxon>Bacteria</taxon>
        <taxon>Pseudomonadati</taxon>
        <taxon>Pseudomonadota</taxon>
        <taxon>Gammaproteobacteria</taxon>
        <taxon>Methylococcales</taxon>
        <taxon>Methylococcaceae</taxon>
        <taxon>Methylomonas</taxon>
    </lineage>
</organism>
<dbReference type="EMBL" id="LUUK01000004">
    <property type="protein sequence ID" value="OAI29132.1"/>
    <property type="molecule type" value="Genomic_DNA"/>
</dbReference>
<evidence type="ECO:0000259" key="1">
    <source>
        <dbReference type="Pfam" id="PF01755"/>
    </source>
</evidence>
<dbReference type="Pfam" id="PF01755">
    <property type="entry name" value="Glyco_transf_25"/>
    <property type="match status" value="1"/>
</dbReference>
<dbReference type="OrthoDB" id="259382at2"/>
<reference evidence="3" key="1">
    <citation type="submission" date="2016-03" db="EMBL/GenBank/DDBJ databases">
        <authorList>
            <person name="Heylen K."/>
            <person name="De Vos P."/>
            <person name="Vekeman B."/>
        </authorList>
    </citation>
    <scope>NUCLEOTIDE SEQUENCE [LARGE SCALE GENOMIC DNA]</scope>
    <source>
        <strain evidence="3">R-45383</strain>
    </source>
</reference>
<protein>
    <submittedName>
        <fullName evidence="2">Glycosyl transferase</fullName>
    </submittedName>
</protein>
<keyword evidence="2" id="KW-0808">Transferase</keyword>
<sequence length="240" mass="27533">MTESPTLDRILVLNVKAFTGRRQFMERQLAEFGLSAEFVTDWDIEELTPEILSLTFGTDGLTPGQQSCALKHVEALHRIAAAGNRQALVLEDDAVFSPHFRLGITRALQQSERFPGHKVIYIGSGGNFFTPKSQRRPGQYLYPGHRGRFADSYIIDSATAQIRLNWIAENRIAQPIDNQFETIDKALGIQMLWLEEPVVEQGSKNGLFRSALESDPPPWLKGWLFRWEKLKRKYIYQLWR</sequence>
<name>A0A177PGF6_9GAMM</name>
<dbReference type="CDD" id="cd06532">
    <property type="entry name" value="Glyco_transf_25"/>
    <property type="match status" value="1"/>
</dbReference>
<dbReference type="Proteomes" id="UP000077628">
    <property type="component" value="Unassembled WGS sequence"/>
</dbReference>
<keyword evidence="3" id="KW-1185">Reference proteome</keyword>
<evidence type="ECO:0000313" key="2">
    <source>
        <dbReference type="EMBL" id="OAI29132.1"/>
    </source>
</evidence>
<dbReference type="STRING" id="702114.A1355_16800"/>
<evidence type="ECO:0000313" key="3">
    <source>
        <dbReference type="Proteomes" id="UP000077628"/>
    </source>
</evidence>